<evidence type="ECO:0000313" key="2">
    <source>
        <dbReference type="Proteomes" id="UP001151532"/>
    </source>
</evidence>
<reference evidence="1" key="2">
    <citation type="journal article" date="2023" name="Int. J. Mol. Sci.">
        <title>De Novo Assembly and Annotation of 11 Diverse Shrub Willow (Salix) Genomes Reveals Novel Gene Organization in Sex-Linked Regions.</title>
        <authorList>
            <person name="Hyden B."/>
            <person name="Feng K."/>
            <person name="Yates T.B."/>
            <person name="Jawdy S."/>
            <person name="Cereghino C."/>
            <person name="Smart L.B."/>
            <person name="Muchero W."/>
        </authorList>
    </citation>
    <scope>NUCLEOTIDE SEQUENCE</scope>
    <source>
        <tissue evidence="1">Shoot tip</tissue>
    </source>
</reference>
<gene>
    <name evidence="1" type="ORF">OIU79_010565</name>
</gene>
<accession>A0A9Q0T9X7</accession>
<name>A0A9Q0T9X7_SALPP</name>
<organism evidence="1 2">
    <name type="scientific">Salix purpurea</name>
    <name type="common">Purple osier willow</name>
    <dbReference type="NCBI Taxonomy" id="77065"/>
    <lineage>
        <taxon>Eukaryota</taxon>
        <taxon>Viridiplantae</taxon>
        <taxon>Streptophyta</taxon>
        <taxon>Embryophyta</taxon>
        <taxon>Tracheophyta</taxon>
        <taxon>Spermatophyta</taxon>
        <taxon>Magnoliopsida</taxon>
        <taxon>eudicotyledons</taxon>
        <taxon>Gunneridae</taxon>
        <taxon>Pentapetalae</taxon>
        <taxon>rosids</taxon>
        <taxon>fabids</taxon>
        <taxon>Malpighiales</taxon>
        <taxon>Salicaceae</taxon>
        <taxon>Saliceae</taxon>
        <taxon>Salix</taxon>
    </lineage>
</organism>
<comment type="caution">
    <text evidence="1">The sequence shown here is derived from an EMBL/GenBank/DDBJ whole genome shotgun (WGS) entry which is preliminary data.</text>
</comment>
<dbReference type="AlphaFoldDB" id="A0A9Q0T9X7"/>
<evidence type="ECO:0000313" key="1">
    <source>
        <dbReference type="EMBL" id="KAJ6705930.1"/>
    </source>
</evidence>
<reference evidence="1" key="1">
    <citation type="submission" date="2022-11" db="EMBL/GenBank/DDBJ databases">
        <authorList>
            <person name="Hyden B.L."/>
            <person name="Feng K."/>
            <person name="Yates T."/>
            <person name="Jawdy S."/>
            <person name="Smart L.B."/>
            <person name="Muchero W."/>
        </authorList>
    </citation>
    <scope>NUCLEOTIDE SEQUENCE</scope>
    <source>
        <tissue evidence="1">Shoot tip</tissue>
    </source>
</reference>
<dbReference type="Proteomes" id="UP001151532">
    <property type="component" value="Chromosome 3"/>
</dbReference>
<protein>
    <submittedName>
        <fullName evidence="1">Uncharacterized protein</fullName>
    </submittedName>
</protein>
<proteinExistence type="predicted"/>
<dbReference type="EMBL" id="JAPFFK010000016">
    <property type="protein sequence ID" value="KAJ6705930.1"/>
    <property type="molecule type" value="Genomic_DNA"/>
</dbReference>
<keyword evidence="2" id="KW-1185">Reference proteome</keyword>
<sequence length="46" mass="5564">MQPYPPNWSNMSYIHCFSVLEEVRTPAGNRVVVKYEFKLKKRRLHL</sequence>